<dbReference type="SMART" id="SM00838">
    <property type="entry name" value="EFG_C"/>
    <property type="match status" value="1"/>
</dbReference>
<accession>A0A1Y4L8Y2</accession>
<evidence type="ECO:0000256" key="3">
    <source>
        <dbReference type="ARBA" id="ARBA00023134"/>
    </source>
</evidence>
<evidence type="ECO:0000256" key="4">
    <source>
        <dbReference type="ARBA" id="ARBA00023251"/>
    </source>
</evidence>
<organism evidence="7 8">
    <name type="scientific">Butyricicoccus pullicaecorum</name>
    <dbReference type="NCBI Taxonomy" id="501571"/>
    <lineage>
        <taxon>Bacteria</taxon>
        <taxon>Bacillati</taxon>
        <taxon>Bacillota</taxon>
        <taxon>Clostridia</taxon>
        <taxon>Eubacteriales</taxon>
        <taxon>Butyricicoccaceae</taxon>
        <taxon>Butyricicoccus</taxon>
    </lineage>
</organism>
<dbReference type="PROSITE" id="PS51722">
    <property type="entry name" value="G_TR_2"/>
    <property type="match status" value="1"/>
</dbReference>
<dbReference type="CDD" id="cd10912">
    <property type="entry name" value="PIN_YacP-like"/>
    <property type="match status" value="1"/>
</dbReference>
<dbReference type="PANTHER" id="PTHR43261:SF1">
    <property type="entry name" value="RIBOSOME-RELEASING FACTOR 2, MITOCHONDRIAL"/>
    <property type="match status" value="1"/>
</dbReference>
<dbReference type="Gene3D" id="3.30.70.240">
    <property type="match status" value="1"/>
</dbReference>
<dbReference type="EMBL" id="NFKK01000029">
    <property type="protein sequence ID" value="OUP50482.1"/>
    <property type="molecule type" value="Genomic_DNA"/>
</dbReference>
<dbReference type="SUPFAM" id="SSF54980">
    <property type="entry name" value="EF-G C-terminal domain-like"/>
    <property type="match status" value="2"/>
</dbReference>
<dbReference type="InterPro" id="IPR027417">
    <property type="entry name" value="P-loop_NTPase"/>
</dbReference>
<dbReference type="PROSITE" id="PS00301">
    <property type="entry name" value="G_TR_1"/>
    <property type="match status" value="1"/>
</dbReference>
<dbReference type="GO" id="GO:0003746">
    <property type="term" value="F:translation elongation factor activity"/>
    <property type="evidence" value="ECO:0007669"/>
    <property type="project" value="UniProtKB-KW"/>
</dbReference>
<dbReference type="AlphaFoldDB" id="A0A1Y4L8Y2"/>
<feature type="domain" description="Tr-type G" evidence="6">
    <location>
        <begin position="1"/>
        <end position="227"/>
    </location>
</feature>
<dbReference type="SUPFAM" id="SSF50447">
    <property type="entry name" value="Translation proteins"/>
    <property type="match status" value="1"/>
</dbReference>
<dbReference type="Gene3D" id="3.40.50.300">
    <property type="entry name" value="P-loop containing nucleotide triphosphate hydrolases"/>
    <property type="match status" value="1"/>
</dbReference>
<dbReference type="InterPro" id="IPR009000">
    <property type="entry name" value="Transl_B-barrel_sf"/>
</dbReference>
<dbReference type="SMART" id="SM00889">
    <property type="entry name" value="EFG_IV"/>
    <property type="match status" value="1"/>
</dbReference>
<dbReference type="InterPro" id="IPR020568">
    <property type="entry name" value="Ribosomal_Su5_D2-typ_SF"/>
</dbReference>
<evidence type="ECO:0000256" key="1">
    <source>
        <dbReference type="ARBA" id="ARBA00022741"/>
    </source>
</evidence>
<dbReference type="InterPro" id="IPR041095">
    <property type="entry name" value="EFG_II"/>
</dbReference>
<dbReference type="InterPro" id="IPR014721">
    <property type="entry name" value="Ribsml_uS5_D2-typ_fold_subgr"/>
</dbReference>
<proteinExistence type="predicted"/>
<dbReference type="InterPro" id="IPR000795">
    <property type="entry name" value="T_Tr_GTP-bd_dom"/>
</dbReference>
<dbReference type="InterPro" id="IPR031157">
    <property type="entry name" value="G_TR_CS"/>
</dbReference>
<dbReference type="NCBIfam" id="TIGR00231">
    <property type="entry name" value="small_GTP"/>
    <property type="match status" value="1"/>
</dbReference>
<dbReference type="InterPro" id="IPR035647">
    <property type="entry name" value="EFG_III/V"/>
</dbReference>
<keyword evidence="7" id="KW-0251">Elongation factor</keyword>
<dbReference type="SUPFAM" id="SSF52540">
    <property type="entry name" value="P-loop containing nucleoside triphosphate hydrolases"/>
    <property type="match status" value="1"/>
</dbReference>
<dbReference type="Gene3D" id="3.30.230.10">
    <property type="match status" value="1"/>
</dbReference>
<dbReference type="Pfam" id="PF03764">
    <property type="entry name" value="EFG_IV"/>
    <property type="match status" value="1"/>
</dbReference>
<evidence type="ECO:0000313" key="8">
    <source>
        <dbReference type="Proteomes" id="UP000195897"/>
    </source>
</evidence>
<keyword evidence="2" id="KW-0648">Protein biosynthesis</keyword>
<dbReference type="InterPro" id="IPR005517">
    <property type="entry name" value="Transl_elong_EFG/EF2_IV"/>
</dbReference>
<dbReference type="Gene3D" id="2.40.30.10">
    <property type="entry name" value="Translation factors"/>
    <property type="match status" value="1"/>
</dbReference>
<dbReference type="GO" id="GO:0003924">
    <property type="term" value="F:GTPase activity"/>
    <property type="evidence" value="ECO:0007669"/>
    <property type="project" value="InterPro"/>
</dbReference>
<dbReference type="CDD" id="cd03711">
    <property type="entry name" value="Tet_C"/>
    <property type="match status" value="1"/>
</dbReference>
<dbReference type="Proteomes" id="UP000195897">
    <property type="component" value="Unassembled WGS sequence"/>
</dbReference>
<feature type="region of interest" description="Disordered" evidence="5">
    <location>
        <begin position="643"/>
        <end position="663"/>
    </location>
</feature>
<keyword evidence="4" id="KW-0046">Antibiotic resistance</keyword>
<comment type="caution">
    <text evidence="7">The sequence shown here is derived from an EMBL/GenBank/DDBJ whole genome shotgun (WGS) entry which is preliminary data.</text>
</comment>
<dbReference type="GO" id="GO:0005525">
    <property type="term" value="F:GTP binding"/>
    <property type="evidence" value="ECO:0007669"/>
    <property type="project" value="UniProtKB-KW"/>
</dbReference>
<reference evidence="8" key="1">
    <citation type="submission" date="2017-04" db="EMBL/GenBank/DDBJ databases">
        <title>Function of individual gut microbiota members based on whole genome sequencing of pure cultures obtained from chicken caecum.</title>
        <authorList>
            <person name="Medvecky M."/>
            <person name="Cejkova D."/>
            <person name="Polansky O."/>
            <person name="Karasova D."/>
            <person name="Kubasova T."/>
            <person name="Cizek A."/>
            <person name="Rychlik I."/>
        </authorList>
    </citation>
    <scope>NUCLEOTIDE SEQUENCE [LARGE SCALE GENOMIC DNA]</scope>
    <source>
        <strain evidence="8">An180</strain>
    </source>
</reference>
<dbReference type="PANTHER" id="PTHR43261">
    <property type="entry name" value="TRANSLATION ELONGATION FACTOR G-RELATED"/>
    <property type="match status" value="1"/>
</dbReference>
<dbReference type="InterPro" id="IPR035650">
    <property type="entry name" value="Tet_C"/>
</dbReference>
<name>A0A1Y4L8Y2_9FIRM</name>
<dbReference type="SUPFAM" id="SSF54211">
    <property type="entry name" value="Ribosomal protein S5 domain 2-like"/>
    <property type="match status" value="1"/>
</dbReference>
<dbReference type="RefSeq" id="WP_087374817.1">
    <property type="nucleotide sequence ID" value="NZ_NFKK01000029.1"/>
</dbReference>
<sequence>MKKLVIGILAHVDAGKTTLSEGLLYLSGALRRRGRVDHKDAFLDTDAIERERGITIFSKQAVFPLGDDVQVTLLDTPGHVDFSAEMERTLQVLDCAILVVSGTDGVQGHTLTLWQLLERRGIPTFLFVNKMDLPGADRTALLADLQTQLSDGCIDFSDTPDALYEALATTDEELLDRYLAGEMPTDAQIAGLIASRRVFPCFFGAALPLDGVQEFLDGLSRFARIPDYSDDFAARVFKITRDEQGARLTHLKITGGSLTVRSAISGETRGESWQEKVSQIRIYSGTRFQTTDRADAGTVCAVTGLTQTYPGQALGADPGGEAAVLEPVLTYRVLPPDGCDSHTLLQKLRLIEEEDPLLRVLWSEALEEIHIQLMGQVQLEVLTRLLDERFGLAVTFDQGNIVYKETIQNAVIGIGHFEPLRHYAEVHLLIEPAERGSGITLDTRCPADQLDPSYQRLILTHLAEREHPGVLTGAPLTDVNITVLAGRSHVKHTEGGDFRQATYRAVRQGLMQADSVLLEPWYAFTLRVPQGNVGRAMTDIQRMSGTFESPTQQGEFAVLTGEIPVASARGYAAEVTAYTSGRGQLSCTLLGYRPCHNADAVIEAAGYDPERDVDNPTGSVFCSHGAGYLVPWNEVPAHAHVDSGLSLTPKDEPQRTPQRAAVWSGGSGLDAELEEIFVRTYGPIKNRGLDAFRQSLKRTPPPSVDNLSRVKPDDYLLVDGYNIIFAWDELKALADDDLDAARSALIHLLSNYQGVKKCHLILVFDAYRVKDNPGSIEKVHGIHVVYTKTAETADMYIEKASYDLSRAHRVKVATSDGLEQAIILGHGSERMTANELLWEVRAACQQIEDFLRHQ</sequence>
<gene>
    <name evidence="7" type="ORF">B5F17_13995</name>
</gene>
<evidence type="ECO:0000256" key="2">
    <source>
        <dbReference type="ARBA" id="ARBA00022917"/>
    </source>
</evidence>
<dbReference type="PRINTS" id="PR00315">
    <property type="entry name" value="ELONGATNFCT"/>
</dbReference>
<dbReference type="Pfam" id="PF14492">
    <property type="entry name" value="EFG_III"/>
    <property type="match status" value="1"/>
</dbReference>
<dbReference type="Pfam" id="PF00679">
    <property type="entry name" value="EFG_C"/>
    <property type="match status" value="1"/>
</dbReference>
<evidence type="ECO:0000313" key="7">
    <source>
        <dbReference type="EMBL" id="OUP50482.1"/>
    </source>
</evidence>
<keyword evidence="3" id="KW-0342">GTP-binding</keyword>
<dbReference type="InterPro" id="IPR010298">
    <property type="entry name" value="YacP-like"/>
</dbReference>
<dbReference type="InterPro" id="IPR005225">
    <property type="entry name" value="Small_GTP-bd"/>
</dbReference>
<evidence type="ECO:0000259" key="6">
    <source>
        <dbReference type="PROSITE" id="PS51722"/>
    </source>
</evidence>
<dbReference type="GO" id="GO:0046677">
    <property type="term" value="P:response to antibiotic"/>
    <property type="evidence" value="ECO:0007669"/>
    <property type="project" value="UniProtKB-KW"/>
</dbReference>
<protein>
    <submittedName>
        <fullName evidence="7">Translation elongation factor G</fullName>
    </submittedName>
</protein>
<dbReference type="GO" id="GO:0032790">
    <property type="term" value="P:ribosome disassembly"/>
    <property type="evidence" value="ECO:0007669"/>
    <property type="project" value="TreeGrafter"/>
</dbReference>
<dbReference type="Gene3D" id="3.30.70.870">
    <property type="entry name" value="Elongation Factor G (Translational Gtpase), domain 3"/>
    <property type="match status" value="1"/>
</dbReference>
<dbReference type="InterPro" id="IPR000640">
    <property type="entry name" value="EFG_V-like"/>
</dbReference>
<evidence type="ECO:0000256" key="5">
    <source>
        <dbReference type="SAM" id="MobiDB-lite"/>
    </source>
</evidence>
<dbReference type="Pfam" id="PF05991">
    <property type="entry name" value="NYN_YacP"/>
    <property type="match status" value="1"/>
</dbReference>
<dbReference type="Pfam" id="PF00009">
    <property type="entry name" value="GTP_EFTU"/>
    <property type="match status" value="1"/>
</dbReference>
<keyword evidence="1" id="KW-0547">Nucleotide-binding</keyword>